<accession>A0A3A8PN79</accession>
<organism evidence="2 3">
    <name type="scientific">Corallococcus aberystwythensis</name>
    <dbReference type="NCBI Taxonomy" id="2316722"/>
    <lineage>
        <taxon>Bacteria</taxon>
        <taxon>Pseudomonadati</taxon>
        <taxon>Myxococcota</taxon>
        <taxon>Myxococcia</taxon>
        <taxon>Myxococcales</taxon>
        <taxon>Cystobacterineae</taxon>
        <taxon>Myxococcaceae</taxon>
        <taxon>Corallococcus</taxon>
    </lineage>
</organism>
<protein>
    <recommendedName>
        <fullName evidence="1">DUF6310 domain-containing protein</fullName>
    </recommendedName>
</protein>
<evidence type="ECO:0000313" key="2">
    <source>
        <dbReference type="EMBL" id="RKH57648.1"/>
    </source>
</evidence>
<dbReference type="Proteomes" id="UP000267003">
    <property type="component" value="Unassembled WGS sequence"/>
</dbReference>
<evidence type="ECO:0000259" key="1">
    <source>
        <dbReference type="Pfam" id="PF19829"/>
    </source>
</evidence>
<keyword evidence="3" id="KW-1185">Reference proteome</keyword>
<dbReference type="AlphaFoldDB" id="A0A3A8PN79"/>
<dbReference type="EMBL" id="RAWK01000231">
    <property type="protein sequence ID" value="RKH57648.1"/>
    <property type="molecule type" value="Genomic_DNA"/>
</dbReference>
<sequence>MLINGKHYDGLVLSRRTLWEVKTDDFEKHSPRSRKFFVSVKLPEQQREAKLARECGYDFVIGVRSKAHLTALKIADPSLHVVIMDWC</sequence>
<dbReference type="InterPro" id="IPR046277">
    <property type="entry name" value="DUF6310"/>
</dbReference>
<proteinExistence type="predicted"/>
<evidence type="ECO:0000313" key="3">
    <source>
        <dbReference type="Proteomes" id="UP000267003"/>
    </source>
</evidence>
<feature type="domain" description="DUF6310" evidence="1">
    <location>
        <begin position="2"/>
        <end position="87"/>
    </location>
</feature>
<comment type="caution">
    <text evidence="2">The sequence shown here is derived from an EMBL/GenBank/DDBJ whole genome shotgun (WGS) entry which is preliminary data.</text>
</comment>
<reference evidence="3" key="1">
    <citation type="submission" date="2018-09" db="EMBL/GenBank/DDBJ databases">
        <authorList>
            <person name="Livingstone P.G."/>
            <person name="Whitworth D.E."/>
        </authorList>
    </citation>
    <scope>NUCLEOTIDE SEQUENCE [LARGE SCALE GENOMIC DNA]</scope>
    <source>
        <strain evidence="3">AB050A</strain>
    </source>
</reference>
<name>A0A3A8PN79_9BACT</name>
<dbReference type="Pfam" id="PF19829">
    <property type="entry name" value="DUF6310"/>
    <property type="match status" value="1"/>
</dbReference>
<dbReference type="OrthoDB" id="5519836at2"/>
<gene>
    <name evidence="2" type="ORF">D7W81_30680</name>
</gene>